<accession>A0A4U5MMC7</accession>
<dbReference type="EMBL" id="AZBU02000007">
    <property type="protein sequence ID" value="TKR70621.1"/>
    <property type="molecule type" value="Genomic_DNA"/>
</dbReference>
<keyword evidence="6" id="KW-1185">Reference proteome</keyword>
<dbReference type="AlphaFoldDB" id="A0A4U5MMC7"/>
<evidence type="ECO:0000313" key="5">
    <source>
        <dbReference type="EMBL" id="TKR70621.1"/>
    </source>
</evidence>
<proteinExistence type="predicted"/>
<keyword evidence="1 3" id="KW-0732">Signal</keyword>
<sequence length="292" mass="32021">MFRQVLVFALFLGAFGQKEFTLCDKKKCDDGLTCTKPSSKANVEVCLKECRNDGDCEVAQSCTNGFCYKFFNIETPKGSQECSHNDDCSSSHICLGMVCTLPASADALACNPQDARPVCKGSEICDAEQARCVTYTPAQRCAYGQIGGFCAGGYKCDTTTFTCQRDETNRNQPADKIPEVSVVPEVPSRKVGFSEAPRCVDRSVPGRASDCPQKKYLCNNRIYHKVMTEQCPYTCGRCPGQNGNGSGSNTYCQDALPGNGQASQCSELSYLCHYELYREVMRIQCPRTCGFC</sequence>
<dbReference type="PANTHER" id="PTHR46219">
    <property type="entry name" value="PROTEIN CBG11138"/>
    <property type="match status" value="1"/>
</dbReference>
<feature type="domain" description="ShKT" evidence="4">
    <location>
        <begin position="198"/>
        <end position="239"/>
    </location>
</feature>
<evidence type="ECO:0000256" key="2">
    <source>
        <dbReference type="ARBA" id="ARBA00023157"/>
    </source>
</evidence>
<evidence type="ECO:0000256" key="1">
    <source>
        <dbReference type="ARBA" id="ARBA00022729"/>
    </source>
</evidence>
<evidence type="ECO:0000256" key="3">
    <source>
        <dbReference type="SAM" id="SignalP"/>
    </source>
</evidence>
<dbReference type="SMART" id="SM00254">
    <property type="entry name" value="ShKT"/>
    <property type="match status" value="2"/>
</dbReference>
<name>A0A4U5MMC7_STECR</name>
<gene>
    <name evidence="5" type="ORF">L596_022624</name>
</gene>
<feature type="domain" description="ShKT" evidence="4">
    <location>
        <begin position="251"/>
        <end position="292"/>
    </location>
</feature>
<dbReference type="Gene3D" id="1.10.10.1940">
    <property type="match status" value="2"/>
</dbReference>
<evidence type="ECO:0000313" key="6">
    <source>
        <dbReference type="Proteomes" id="UP000298663"/>
    </source>
</evidence>
<dbReference type="Pfam" id="PF01549">
    <property type="entry name" value="ShK"/>
    <property type="match status" value="2"/>
</dbReference>
<reference evidence="5 6" key="1">
    <citation type="journal article" date="2015" name="Genome Biol.">
        <title>Comparative genomics of Steinernema reveals deeply conserved gene regulatory networks.</title>
        <authorList>
            <person name="Dillman A.R."/>
            <person name="Macchietto M."/>
            <person name="Porter C.F."/>
            <person name="Rogers A."/>
            <person name="Williams B."/>
            <person name="Antoshechkin I."/>
            <person name="Lee M.M."/>
            <person name="Goodwin Z."/>
            <person name="Lu X."/>
            <person name="Lewis E.E."/>
            <person name="Goodrich-Blair H."/>
            <person name="Stock S.P."/>
            <person name="Adams B.J."/>
            <person name="Sternberg P.W."/>
            <person name="Mortazavi A."/>
        </authorList>
    </citation>
    <scope>NUCLEOTIDE SEQUENCE [LARGE SCALE GENOMIC DNA]</scope>
    <source>
        <strain evidence="5 6">ALL</strain>
    </source>
</reference>
<feature type="signal peptide" evidence="3">
    <location>
        <begin position="1"/>
        <end position="16"/>
    </location>
</feature>
<dbReference type="InterPro" id="IPR003582">
    <property type="entry name" value="ShKT_dom"/>
</dbReference>
<dbReference type="STRING" id="34508.A0A4U5MMC7"/>
<keyword evidence="2" id="KW-1015">Disulfide bond</keyword>
<evidence type="ECO:0000259" key="4">
    <source>
        <dbReference type="SMART" id="SM00254"/>
    </source>
</evidence>
<comment type="caution">
    <text evidence="5">The sequence shown here is derived from an EMBL/GenBank/DDBJ whole genome shotgun (WGS) entry which is preliminary data.</text>
</comment>
<dbReference type="PANTHER" id="PTHR46219:SF5">
    <property type="entry name" value="SHKT DOMAIN-CONTAINING PROTEIN"/>
    <property type="match status" value="1"/>
</dbReference>
<dbReference type="FunFam" id="1.10.10.1940:FF:000002">
    <property type="entry name" value="PHAryngeal gland Toxin-related"/>
    <property type="match status" value="1"/>
</dbReference>
<dbReference type="Proteomes" id="UP000298663">
    <property type="component" value="Unassembled WGS sequence"/>
</dbReference>
<feature type="chain" id="PRO_5020394596" description="ShKT domain-containing protein" evidence="3">
    <location>
        <begin position="17"/>
        <end position="292"/>
    </location>
</feature>
<organism evidence="5 6">
    <name type="scientific">Steinernema carpocapsae</name>
    <name type="common">Entomopathogenic nematode</name>
    <dbReference type="NCBI Taxonomy" id="34508"/>
    <lineage>
        <taxon>Eukaryota</taxon>
        <taxon>Metazoa</taxon>
        <taxon>Ecdysozoa</taxon>
        <taxon>Nematoda</taxon>
        <taxon>Chromadorea</taxon>
        <taxon>Rhabditida</taxon>
        <taxon>Tylenchina</taxon>
        <taxon>Panagrolaimomorpha</taxon>
        <taxon>Strongyloidoidea</taxon>
        <taxon>Steinernematidae</taxon>
        <taxon>Steinernema</taxon>
    </lineage>
</organism>
<protein>
    <recommendedName>
        <fullName evidence="4">ShKT domain-containing protein</fullName>
    </recommendedName>
</protein>
<dbReference type="OrthoDB" id="5855340at2759"/>
<reference evidence="5 6" key="2">
    <citation type="journal article" date="2019" name="G3 (Bethesda)">
        <title>Hybrid Assembly of the Genome of the Entomopathogenic Nematode Steinernema carpocapsae Identifies the X-Chromosome.</title>
        <authorList>
            <person name="Serra L."/>
            <person name="Macchietto M."/>
            <person name="Macias-Munoz A."/>
            <person name="McGill C.J."/>
            <person name="Rodriguez I.M."/>
            <person name="Rodriguez B."/>
            <person name="Murad R."/>
            <person name="Mortazavi A."/>
        </authorList>
    </citation>
    <scope>NUCLEOTIDE SEQUENCE [LARGE SCALE GENOMIC DNA]</scope>
    <source>
        <strain evidence="5 6">ALL</strain>
    </source>
</reference>